<feature type="transmembrane region" description="Helical" evidence="1">
    <location>
        <begin position="7"/>
        <end position="24"/>
    </location>
</feature>
<gene>
    <name evidence="2" type="ORF">LEP1GSC062_3275</name>
</gene>
<evidence type="ECO:0000256" key="1">
    <source>
        <dbReference type="SAM" id="Phobius"/>
    </source>
</evidence>
<organism evidence="2 3">
    <name type="scientific">Leptospira alexanderi serovar Manhao 3 str. L 60</name>
    <dbReference type="NCBI Taxonomy" id="1049759"/>
    <lineage>
        <taxon>Bacteria</taxon>
        <taxon>Pseudomonadati</taxon>
        <taxon>Spirochaetota</taxon>
        <taxon>Spirochaetia</taxon>
        <taxon>Leptospirales</taxon>
        <taxon>Leptospiraceae</taxon>
        <taxon>Leptospira</taxon>
    </lineage>
</organism>
<accession>V6IC43</accession>
<dbReference type="Proteomes" id="UP000018747">
    <property type="component" value="Unassembled WGS sequence"/>
</dbReference>
<proteinExistence type="predicted"/>
<keyword evidence="1" id="KW-0812">Transmembrane</keyword>
<feature type="transmembrane region" description="Helical" evidence="1">
    <location>
        <begin position="36"/>
        <end position="57"/>
    </location>
</feature>
<dbReference type="EMBL" id="AHMT02000044">
    <property type="protein sequence ID" value="EQA61748.1"/>
    <property type="molecule type" value="Genomic_DNA"/>
</dbReference>
<evidence type="ECO:0000313" key="2">
    <source>
        <dbReference type="EMBL" id="EQA61748.1"/>
    </source>
</evidence>
<reference evidence="2" key="1">
    <citation type="submission" date="2013-05" db="EMBL/GenBank/DDBJ databases">
        <authorList>
            <person name="Harkins D.M."/>
            <person name="Durkin A.S."/>
            <person name="Brinkac L.M."/>
            <person name="Haft D.H."/>
            <person name="Selengut J.D."/>
            <person name="Sanka R."/>
            <person name="DePew J."/>
            <person name="Purushe J."/>
            <person name="Hartskeerl R.A."/>
            <person name="Ahmed A."/>
            <person name="van der Linden H."/>
            <person name="Goris M.G.A."/>
            <person name="Vinetz J.M."/>
            <person name="Sutton G.G."/>
            <person name="Nierman W.C."/>
            <person name="Fouts D.E."/>
        </authorList>
    </citation>
    <scope>NUCLEOTIDE SEQUENCE [LARGE SCALE GENOMIC DNA]</scope>
    <source>
        <strain evidence="2">L 60</strain>
    </source>
</reference>
<keyword evidence="1" id="KW-1133">Transmembrane helix</keyword>
<keyword evidence="1" id="KW-0472">Membrane</keyword>
<keyword evidence="3" id="KW-1185">Reference proteome</keyword>
<evidence type="ECO:0000313" key="3">
    <source>
        <dbReference type="Proteomes" id="UP000018747"/>
    </source>
</evidence>
<comment type="caution">
    <text evidence="2">The sequence shown here is derived from an EMBL/GenBank/DDBJ whole genome shotgun (WGS) entry which is preliminary data.</text>
</comment>
<dbReference type="RefSeq" id="WP_010579317.1">
    <property type="nucleotide sequence ID" value="NZ_AHMT02000044.1"/>
</dbReference>
<dbReference type="AlphaFoldDB" id="V6IC43"/>
<protein>
    <submittedName>
        <fullName evidence="2">Uncharacterized protein</fullName>
    </submittedName>
</protein>
<sequence length="61" mass="6924">MKYLKYSIFLFCGMAVAFFISFWIETLNPEPHDGALLFESLSWYSSMFLAGICGFIAGRGK</sequence>
<name>V6IC43_9LEPT</name>